<accession>A0AAV4YBG2</accession>
<proteinExistence type="predicted"/>
<dbReference type="AlphaFoldDB" id="A0AAV4YBG2"/>
<sequence>MVTGIHALIAETVAIDGELDELRRILPTGLSVHHWGPRSFLKWGGRQCFIRRQSSTPFSKKGPQNKLREIPPFDCQLGENCIHLFRLPVGHEKECMKAKLLLRDGRIGLQRILLTGLALYSIVAHAVS</sequence>
<name>A0AAV4YBG2_CAEEX</name>
<gene>
    <name evidence="1" type="ORF">CEXT_568441</name>
</gene>
<keyword evidence="2" id="KW-1185">Reference proteome</keyword>
<organism evidence="1 2">
    <name type="scientific">Caerostris extrusa</name>
    <name type="common">Bark spider</name>
    <name type="synonym">Caerostris bankana</name>
    <dbReference type="NCBI Taxonomy" id="172846"/>
    <lineage>
        <taxon>Eukaryota</taxon>
        <taxon>Metazoa</taxon>
        <taxon>Ecdysozoa</taxon>
        <taxon>Arthropoda</taxon>
        <taxon>Chelicerata</taxon>
        <taxon>Arachnida</taxon>
        <taxon>Araneae</taxon>
        <taxon>Araneomorphae</taxon>
        <taxon>Entelegynae</taxon>
        <taxon>Araneoidea</taxon>
        <taxon>Araneidae</taxon>
        <taxon>Caerostris</taxon>
    </lineage>
</organism>
<dbReference type="EMBL" id="BPLR01019133">
    <property type="protein sequence ID" value="GIZ04757.1"/>
    <property type="molecule type" value="Genomic_DNA"/>
</dbReference>
<protein>
    <submittedName>
        <fullName evidence="1">Uncharacterized protein</fullName>
    </submittedName>
</protein>
<dbReference type="Proteomes" id="UP001054945">
    <property type="component" value="Unassembled WGS sequence"/>
</dbReference>
<comment type="caution">
    <text evidence="1">The sequence shown here is derived from an EMBL/GenBank/DDBJ whole genome shotgun (WGS) entry which is preliminary data.</text>
</comment>
<evidence type="ECO:0000313" key="2">
    <source>
        <dbReference type="Proteomes" id="UP001054945"/>
    </source>
</evidence>
<reference evidence="1 2" key="1">
    <citation type="submission" date="2021-06" db="EMBL/GenBank/DDBJ databases">
        <title>Caerostris extrusa draft genome.</title>
        <authorList>
            <person name="Kono N."/>
            <person name="Arakawa K."/>
        </authorList>
    </citation>
    <scope>NUCLEOTIDE SEQUENCE [LARGE SCALE GENOMIC DNA]</scope>
</reference>
<evidence type="ECO:0000313" key="1">
    <source>
        <dbReference type="EMBL" id="GIZ04757.1"/>
    </source>
</evidence>